<keyword evidence="3" id="KW-1185">Reference proteome</keyword>
<gene>
    <name evidence="2" type="ORF">HTZ77_10130</name>
</gene>
<organism evidence="2 3">
    <name type="scientific">Nonomuraea montanisoli</name>
    <dbReference type="NCBI Taxonomy" id="2741721"/>
    <lineage>
        <taxon>Bacteria</taxon>
        <taxon>Bacillati</taxon>
        <taxon>Actinomycetota</taxon>
        <taxon>Actinomycetes</taxon>
        <taxon>Streptosporangiales</taxon>
        <taxon>Streptosporangiaceae</taxon>
        <taxon>Nonomuraea</taxon>
    </lineage>
</organism>
<proteinExistence type="predicted"/>
<reference evidence="2 3" key="1">
    <citation type="submission" date="2020-06" db="EMBL/GenBank/DDBJ databases">
        <title>Nonomuraea sp. SMC257, a novel actinomycete isolated from soil.</title>
        <authorList>
            <person name="Chanama M."/>
        </authorList>
    </citation>
    <scope>NUCLEOTIDE SEQUENCE [LARGE SCALE GENOMIC DNA]</scope>
    <source>
        <strain evidence="2 3">SMC257</strain>
    </source>
</reference>
<evidence type="ECO:0008006" key="4">
    <source>
        <dbReference type="Google" id="ProtNLM"/>
    </source>
</evidence>
<dbReference type="Proteomes" id="UP000586042">
    <property type="component" value="Unassembled WGS sequence"/>
</dbReference>
<name>A0A7Y6I4W7_9ACTN</name>
<evidence type="ECO:0000313" key="2">
    <source>
        <dbReference type="EMBL" id="NUW31783.1"/>
    </source>
</evidence>
<evidence type="ECO:0000313" key="3">
    <source>
        <dbReference type="Proteomes" id="UP000586042"/>
    </source>
</evidence>
<dbReference type="RefSeq" id="WP_175589255.1">
    <property type="nucleotide sequence ID" value="NZ_JABWGN010000004.1"/>
</dbReference>
<evidence type="ECO:0000256" key="1">
    <source>
        <dbReference type="SAM" id="MobiDB-lite"/>
    </source>
</evidence>
<dbReference type="PROSITE" id="PS51257">
    <property type="entry name" value="PROKAR_LIPOPROTEIN"/>
    <property type="match status" value="1"/>
</dbReference>
<dbReference type="AlphaFoldDB" id="A0A7Y6I4W7"/>
<dbReference type="SUPFAM" id="SSF82171">
    <property type="entry name" value="DPP6 N-terminal domain-like"/>
    <property type="match status" value="1"/>
</dbReference>
<sequence length="323" mass="34406">MKDHFMRSGSRRLAAVCAAVLLMGGCADPARETASGTFDGPWTIGVQPGDIHEAYVAKADLRPVPLPDCAVDSDREDPVLSRDGRAIALTGCWRASDSTYETVVIRERTLQEIPSITGAAEWVGTTGRLLGEADDGVLRLVDTARSADPGRVLTTLDGKIHAIDVNPAGTVALVLYGGREAGQDGKVTLADTRITAVSLTSGHRDTIHTPAGTVDAQWTPDGRHIVAETANQWITFDSRSATTTDARPRPSTTMTSEAKSKATMPCRLVAVTNRSTIGWCPATGEIMRFDRHSDSPAATRLAHVDQQRPLDGSVSVAVDLLLD</sequence>
<dbReference type="InterPro" id="IPR015943">
    <property type="entry name" value="WD40/YVTN_repeat-like_dom_sf"/>
</dbReference>
<feature type="region of interest" description="Disordered" evidence="1">
    <location>
        <begin position="240"/>
        <end position="260"/>
    </location>
</feature>
<feature type="compositionally biased region" description="Polar residues" evidence="1">
    <location>
        <begin position="240"/>
        <end position="257"/>
    </location>
</feature>
<protein>
    <recommendedName>
        <fullName evidence="4">WD40 repeat domain-containing protein</fullName>
    </recommendedName>
</protein>
<comment type="caution">
    <text evidence="2">The sequence shown here is derived from an EMBL/GenBank/DDBJ whole genome shotgun (WGS) entry which is preliminary data.</text>
</comment>
<dbReference type="Gene3D" id="2.130.10.10">
    <property type="entry name" value="YVTN repeat-like/Quinoprotein amine dehydrogenase"/>
    <property type="match status" value="1"/>
</dbReference>
<dbReference type="EMBL" id="JABWGN010000004">
    <property type="protein sequence ID" value="NUW31783.1"/>
    <property type="molecule type" value="Genomic_DNA"/>
</dbReference>
<accession>A0A7Y6I4W7</accession>